<dbReference type="InterPro" id="IPR028098">
    <property type="entry name" value="Glyco_trans_4-like_N"/>
</dbReference>
<dbReference type="Pfam" id="PF13579">
    <property type="entry name" value="Glyco_trans_4_4"/>
    <property type="match status" value="1"/>
</dbReference>
<dbReference type="Pfam" id="PF00534">
    <property type="entry name" value="Glycos_transf_1"/>
    <property type="match status" value="1"/>
</dbReference>
<comment type="caution">
    <text evidence="3">The sequence shown here is derived from an EMBL/GenBank/DDBJ whole genome shotgun (WGS) entry which is preliminary data.</text>
</comment>
<dbReference type="GO" id="GO:0016758">
    <property type="term" value="F:hexosyltransferase activity"/>
    <property type="evidence" value="ECO:0007669"/>
    <property type="project" value="TreeGrafter"/>
</dbReference>
<dbReference type="InterPro" id="IPR050194">
    <property type="entry name" value="Glycosyltransferase_grp1"/>
</dbReference>
<protein>
    <submittedName>
        <fullName evidence="3">Glycosyltransferase, exosortase A system-associated</fullName>
    </submittedName>
</protein>
<dbReference type="AlphaFoldDB" id="A0A5C8ZMS6"/>
<evidence type="ECO:0000259" key="2">
    <source>
        <dbReference type="Pfam" id="PF13579"/>
    </source>
</evidence>
<organism evidence="3 4">
    <name type="scientific">Parahaliea aestuarii</name>
    <dbReference type="NCBI Taxonomy" id="1852021"/>
    <lineage>
        <taxon>Bacteria</taxon>
        <taxon>Pseudomonadati</taxon>
        <taxon>Pseudomonadota</taxon>
        <taxon>Gammaproteobacteria</taxon>
        <taxon>Cellvibrionales</taxon>
        <taxon>Halieaceae</taxon>
        <taxon>Parahaliea</taxon>
    </lineage>
</organism>
<dbReference type="PANTHER" id="PTHR45947:SF3">
    <property type="entry name" value="SULFOQUINOVOSYL TRANSFERASE SQD2"/>
    <property type="match status" value="1"/>
</dbReference>
<evidence type="ECO:0000313" key="4">
    <source>
        <dbReference type="Proteomes" id="UP000321933"/>
    </source>
</evidence>
<name>A0A5C8ZMS6_9GAMM</name>
<dbReference type="EMBL" id="VRYZ01000008">
    <property type="protein sequence ID" value="TXS89793.1"/>
    <property type="molecule type" value="Genomic_DNA"/>
</dbReference>
<gene>
    <name evidence="3" type="ORF">FVW59_16660</name>
</gene>
<dbReference type="InterPro" id="IPR024004">
    <property type="entry name" value="PEP-CTERM/XrtA_GlycosylTrfase"/>
</dbReference>
<keyword evidence="4" id="KW-1185">Reference proteome</keyword>
<reference evidence="3 4" key="1">
    <citation type="submission" date="2019-08" db="EMBL/GenBank/DDBJ databases">
        <title>Parahaliea maris sp. nov., isolated from the surface seawater.</title>
        <authorList>
            <person name="Liu Y."/>
        </authorList>
    </citation>
    <scope>NUCLEOTIDE SEQUENCE [LARGE SCALE GENOMIC DNA]</scope>
    <source>
        <strain evidence="3 4">S2-26</strain>
    </source>
</reference>
<evidence type="ECO:0000313" key="3">
    <source>
        <dbReference type="EMBL" id="TXS89793.1"/>
    </source>
</evidence>
<feature type="domain" description="Glycosyl transferase family 1" evidence="1">
    <location>
        <begin position="213"/>
        <end position="375"/>
    </location>
</feature>
<dbReference type="SUPFAM" id="SSF53756">
    <property type="entry name" value="UDP-Glycosyltransferase/glycogen phosphorylase"/>
    <property type="match status" value="1"/>
</dbReference>
<dbReference type="PANTHER" id="PTHR45947">
    <property type="entry name" value="SULFOQUINOVOSYL TRANSFERASE SQD2"/>
    <property type="match status" value="1"/>
</dbReference>
<dbReference type="Proteomes" id="UP000321933">
    <property type="component" value="Unassembled WGS sequence"/>
</dbReference>
<dbReference type="InterPro" id="IPR001296">
    <property type="entry name" value="Glyco_trans_1"/>
</dbReference>
<keyword evidence="3" id="KW-0808">Transferase</keyword>
<accession>A0A5C8ZMS6</accession>
<dbReference type="OrthoDB" id="8756565at2"/>
<proteinExistence type="predicted"/>
<dbReference type="NCBIfam" id="TIGR04063">
    <property type="entry name" value="stp3"/>
    <property type="match status" value="1"/>
</dbReference>
<dbReference type="CDD" id="cd03794">
    <property type="entry name" value="GT4_WbuB-like"/>
    <property type="match status" value="1"/>
</dbReference>
<feature type="domain" description="Glycosyltransferase subfamily 4-like N-terminal" evidence="2">
    <location>
        <begin position="16"/>
        <end position="190"/>
    </location>
</feature>
<dbReference type="Gene3D" id="3.40.50.2000">
    <property type="entry name" value="Glycogen Phosphorylase B"/>
    <property type="match status" value="2"/>
</dbReference>
<evidence type="ECO:0000259" key="1">
    <source>
        <dbReference type="Pfam" id="PF00534"/>
    </source>
</evidence>
<sequence length="399" mass="44079">MRILHVLDHSIPMHSGYTFRTRSILRAQRECGWITSHVTGLKHTLAGPAEEEVDGLRFYRTQATGSLLERLPVASQWQVVRTLARRIEEVVERERPDMLHAHSPALNGLAALQVARRHGLPLVYECRAFWEDAAVDHGTSAEGGARYRLTRALESRVFRQADAVTTICEGLKSDIVARGIDAAKVTVIPNAVDPQAFAMDRPRDAALAASLGLEGRRVTGFIGSFYAYEGIPLLLDAMAALRSRHPDLALLLVGGGPQEALIKQRIRQLDLDDRVVFTGRVPHQEVQRYYSLVDIFAYPRLSMRLTDLVTPLKPLEAMAEGKLVVASDVGGHRELIRSGDNGVLFQSGSADALAGALDRLYSEPETWPALRAAGRSYVETERNWTASVARYRGVYGGLQ</sequence>